<comment type="function">
    <text evidence="10">Catalyzes the 1,3-allylic rearrangement of the homoallylic substrate isopentenyl (IPP) to its highly electrophilic allylic isomer, dimethylallyl diphosphate (DMAPP).</text>
</comment>
<name>A0ABV3P6P2_9ACTN</name>
<evidence type="ECO:0000256" key="3">
    <source>
        <dbReference type="ARBA" id="ARBA00012057"/>
    </source>
</evidence>
<keyword evidence="4 10" id="KW-0963">Cytoplasm</keyword>
<proteinExistence type="inferred from homology"/>
<feature type="binding site" evidence="10">
    <location>
        <position position="39"/>
    </location>
    <ligand>
        <name>Mn(2+)</name>
        <dbReference type="ChEBI" id="CHEBI:29035"/>
    </ligand>
</feature>
<dbReference type="HAMAP" id="MF_00202">
    <property type="entry name" value="Idi"/>
    <property type="match status" value="1"/>
</dbReference>
<dbReference type="PROSITE" id="PS51462">
    <property type="entry name" value="NUDIX"/>
    <property type="match status" value="1"/>
</dbReference>
<evidence type="ECO:0000313" key="13">
    <source>
        <dbReference type="Proteomes" id="UP001555826"/>
    </source>
</evidence>
<dbReference type="EMBL" id="JBFNQN010000007">
    <property type="protein sequence ID" value="MEW9265290.1"/>
    <property type="molecule type" value="Genomic_DNA"/>
</dbReference>
<evidence type="ECO:0000313" key="12">
    <source>
        <dbReference type="EMBL" id="MEW9265290.1"/>
    </source>
</evidence>
<feature type="binding site" evidence="10">
    <location>
        <position position="94"/>
    </location>
    <ligand>
        <name>Mg(2+)</name>
        <dbReference type="ChEBI" id="CHEBI:18420"/>
    </ligand>
</feature>
<organism evidence="12 13">
    <name type="scientific">Kineococcus endophyticus</name>
    <dbReference type="NCBI Taxonomy" id="1181883"/>
    <lineage>
        <taxon>Bacteria</taxon>
        <taxon>Bacillati</taxon>
        <taxon>Actinomycetota</taxon>
        <taxon>Actinomycetes</taxon>
        <taxon>Kineosporiales</taxon>
        <taxon>Kineosporiaceae</taxon>
        <taxon>Kineococcus</taxon>
    </lineage>
</organism>
<dbReference type="PANTHER" id="PTHR10885:SF0">
    <property type="entry name" value="ISOPENTENYL-DIPHOSPHATE DELTA-ISOMERASE"/>
    <property type="match status" value="1"/>
</dbReference>
<comment type="cofactor">
    <cofactor evidence="10">
        <name>Mn(2+)</name>
        <dbReference type="ChEBI" id="CHEBI:29035"/>
    </cofactor>
    <text evidence="10">Binds 1 Mn(2+) ion per subunit.</text>
</comment>
<evidence type="ECO:0000256" key="2">
    <source>
        <dbReference type="ARBA" id="ARBA00007579"/>
    </source>
</evidence>
<sequence>MTLAPADPTVELVVLLTEDGTPCGTAPKADVHHTSTPLHLAFSCWIVDGAGRTLLTRRAAVKRTWPGVWTNSFCGHPGPGEEPADAVARRSVQELGAPVTDVQPLLPTFRYRAVMADGTVENEICPVFTARLAGDLALDPSEVDDYRWVDLAQLRAEVAAEPGPFSPWMRLQLQEF</sequence>
<dbReference type="CDD" id="cd02885">
    <property type="entry name" value="NUDIX_IPP_Isomerase"/>
    <property type="match status" value="1"/>
</dbReference>
<feature type="binding site" evidence="10">
    <location>
        <position position="121"/>
    </location>
    <ligand>
        <name>Mn(2+)</name>
        <dbReference type="ChEBI" id="CHEBI:29035"/>
    </ligand>
</feature>
<keyword evidence="13" id="KW-1185">Reference proteome</keyword>
<evidence type="ECO:0000256" key="6">
    <source>
        <dbReference type="ARBA" id="ARBA00022842"/>
    </source>
</evidence>
<dbReference type="RefSeq" id="WP_367638311.1">
    <property type="nucleotide sequence ID" value="NZ_JBFNQN010000007.1"/>
</dbReference>
<dbReference type="Proteomes" id="UP001555826">
    <property type="component" value="Unassembled WGS sequence"/>
</dbReference>
<gene>
    <name evidence="10 12" type="primary">idi</name>
    <name evidence="12" type="ORF">AB1207_11075</name>
</gene>
<comment type="subcellular location">
    <subcellularLocation>
        <location evidence="10">Cytoplasm</location>
    </subcellularLocation>
</comment>
<dbReference type="PANTHER" id="PTHR10885">
    <property type="entry name" value="ISOPENTENYL-DIPHOSPHATE DELTA-ISOMERASE"/>
    <property type="match status" value="1"/>
</dbReference>
<evidence type="ECO:0000256" key="1">
    <source>
        <dbReference type="ARBA" id="ARBA00004826"/>
    </source>
</evidence>
<keyword evidence="9 10" id="KW-0413">Isomerase</keyword>
<reference evidence="12 13" key="1">
    <citation type="submission" date="2024-07" db="EMBL/GenBank/DDBJ databases">
        <authorList>
            <person name="Thanompreechachai J."/>
            <person name="Duangmal K."/>
        </authorList>
    </citation>
    <scope>NUCLEOTIDE SEQUENCE [LARGE SCALE GENOMIC DNA]</scope>
    <source>
        <strain evidence="12 13">KCTC 19886</strain>
    </source>
</reference>
<evidence type="ECO:0000256" key="5">
    <source>
        <dbReference type="ARBA" id="ARBA00022723"/>
    </source>
</evidence>
<dbReference type="InterPro" id="IPR015797">
    <property type="entry name" value="NUDIX_hydrolase-like_dom_sf"/>
</dbReference>
<feature type="binding site" evidence="10">
    <location>
        <position position="76"/>
    </location>
    <ligand>
        <name>Mn(2+)</name>
        <dbReference type="ChEBI" id="CHEBI:29035"/>
    </ligand>
</feature>
<evidence type="ECO:0000256" key="8">
    <source>
        <dbReference type="ARBA" id="ARBA00023229"/>
    </source>
</evidence>
<comment type="pathway">
    <text evidence="1 10">Isoprenoid biosynthesis; dimethylallyl diphosphate biosynthesis; dimethylallyl diphosphate from isopentenyl diphosphate: step 1/1.</text>
</comment>
<dbReference type="PIRSF" id="PIRSF018427">
    <property type="entry name" value="Isopntndiph_ism"/>
    <property type="match status" value="1"/>
</dbReference>
<dbReference type="InterPro" id="IPR000086">
    <property type="entry name" value="NUDIX_hydrolase_dom"/>
</dbReference>
<comment type="catalytic activity">
    <reaction evidence="10">
        <text>isopentenyl diphosphate = dimethylallyl diphosphate</text>
        <dbReference type="Rhea" id="RHEA:23284"/>
        <dbReference type="ChEBI" id="CHEBI:57623"/>
        <dbReference type="ChEBI" id="CHEBI:128769"/>
        <dbReference type="EC" id="5.3.3.2"/>
    </reaction>
</comment>
<feature type="active site" evidence="10">
    <location>
        <position position="123"/>
    </location>
</feature>
<accession>A0ABV3P6P2</accession>
<dbReference type="InterPro" id="IPR011876">
    <property type="entry name" value="IsopentenylPP_isomerase_typ1"/>
</dbReference>
<feature type="active site" evidence="10">
    <location>
        <position position="74"/>
    </location>
</feature>
<evidence type="ECO:0000259" key="11">
    <source>
        <dbReference type="PROSITE" id="PS51462"/>
    </source>
</evidence>
<dbReference type="Pfam" id="PF00293">
    <property type="entry name" value="NUDIX"/>
    <property type="match status" value="1"/>
</dbReference>
<comment type="cofactor">
    <cofactor evidence="10">
        <name>Mg(2+)</name>
        <dbReference type="ChEBI" id="CHEBI:18420"/>
    </cofactor>
    <text evidence="10">Binds 1 Mg(2+) ion per subunit. The magnesium ion binds only when substrate is bound.</text>
</comment>
<dbReference type="NCBIfam" id="NF002995">
    <property type="entry name" value="PRK03759.1"/>
    <property type="match status" value="1"/>
</dbReference>
<dbReference type="EC" id="5.3.3.2" evidence="3 10"/>
<keyword evidence="6 10" id="KW-0460">Magnesium</keyword>
<dbReference type="NCBIfam" id="TIGR02150">
    <property type="entry name" value="IPP_isom_1"/>
    <property type="match status" value="1"/>
</dbReference>
<dbReference type="GO" id="GO:0004452">
    <property type="term" value="F:isopentenyl-diphosphate delta-isomerase activity"/>
    <property type="evidence" value="ECO:0007669"/>
    <property type="project" value="UniProtKB-EC"/>
</dbReference>
<feature type="binding site" evidence="10">
    <location>
        <position position="123"/>
    </location>
    <ligand>
        <name>Mn(2+)</name>
        <dbReference type="ChEBI" id="CHEBI:29035"/>
    </ligand>
</feature>
<dbReference type="Gene3D" id="3.90.79.10">
    <property type="entry name" value="Nucleoside Triphosphate Pyrophosphohydrolase"/>
    <property type="match status" value="1"/>
</dbReference>
<dbReference type="InterPro" id="IPR056375">
    <property type="entry name" value="Idi_bact"/>
</dbReference>
<keyword evidence="8 10" id="KW-0414">Isoprene biosynthesis</keyword>
<evidence type="ECO:0000256" key="7">
    <source>
        <dbReference type="ARBA" id="ARBA00023211"/>
    </source>
</evidence>
<keyword evidence="5 10" id="KW-0479">Metal-binding</keyword>
<dbReference type="SUPFAM" id="SSF55811">
    <property type="entry name" value="Nudix"/>
    <property type="match status" value="1"/>
</dbReference>
<evidence type="ECO:0000256" key="9">
    <source>
        <dbReference type="ARBA" id="ARBA00023235"/>
    </source>
</evidence>
<evidence type="ECO:0000256" key="4">
    <source>
        <dbReference type="ARBA" id="ARBA00022490"/>
    </source>
</evidence>
<comment type="caution">
    <text evidence="12">The sequence shown here is derived from an EMBL/GenBank/DDBJ whole genome shotgun (WGS) entry which is preliminary data.</text>
</comment>
<feature type="domain" description="Nudix hydrolase" evidence="11">
    <location>
        <begin position="37"/>
        <end position="171"/>
    </location>
</feature>
<comment type="similarity">
    <text evidence="2 10">Belongs to the IPP isomerase type 1 family.</text>
</comment>
<evidence type="ECO:0000256" key="10">
    <source>
        <dbReference type="HAMAP-Rule" id="MF_00202"/>
    </source>
</evidence>
<keyword evidence="7 10" id="KW-0464">Manganese</keyword>
<protein>
    <recommendedName>
        <fullName evidence="3 10">Isopentenyl-diphosphate Delta-isomerase</fullName>
        <shortName evidence="10">IPP isomerase</shortName>
        <ecNumber evidence="3 10">5.3.3.2</ecNumber>
    </recommendedName>
    <alternativeName>
        <fullName evidence="10">IPP:DMAPP isomerase</fullName>
    </alternativeName>
    <alternativeName>
        <fullName evidence="10">Isopentenyl pyrophosphate isomerase</fullName>
    </alternativeName>
</protein>
<feature type="binding site" evidence="10">
    <location>
        <position position="32"/>
    </location>
    <ligand>
        <name>Mn(2+)</name>
        <dbReference type="ChEBI" id="CHEBI:29035"/>
    </ligand>
</feature>